<proteinExistence type="predicted"/>
<feature type="compositionally biased region" description="Basic and acidic residues" evidence="1">
    <location>
        <begin position="70"/>
        <end position="112"/>
    </location>
</feature>
<dbReference type="AlphaFoldDB" id="A0A200PMP7"/>
<evidence type="ECO:0000313" key="3">
    <source>
        <dbReference type="Proteomes" id="UP000195402"/>
    </source>
</evidence>
<feature type="compositionally biased region" description="Basic residues" evidence="1">
    <location>
        <begin position="1"/>
        <end position="11"/>
    </location>
</feature>
<dbReference type="Proteomes" id="UP000195402">
    <property type="component" value="Unassembled WGS sequence"/>
</dbReference>
<feature type="region of interest" description="Disordered" evidence="1">
    <location>
        <begin position="1"/>
        <end position="143"/>
    </location>
</feature>
<dbReference type="STRING" id="56857.A0A200PMP7"/>
<evidence type="ECO:0000313" key="2">
    <source>
        <dbReference type="EMBL" id="OUZ99483.1"/>
    </source>
</evidence>
<keyword evidence="3" id="KW-1185">Reference proteome</keyword>
<organism evidence="2 3">
    <name type="scientific">Macleaya cordata</name>
    <name type="common">Five-seeded plume-poppy</name>
    <name type="synonym">Bocconia cordata</name>
    <dbReference type="NCBI Taxonomy" id="56857"/>
    <lineage>
        <taxon>Eukaryota</taxon>
        <taxon>Viridiplantae</taxon>
        <taxon>Streptophyta</taxon>
        <taxon>Embryophyta</taxon>
        <taxon>Tracheophyta</taxon>
        <taxon>Spermatophyta</taxon>
        <taxon>Magnoliopsida</taxon>
        <taxon>Ranunculales</taxon>
        <taxon>Papaveraceae</taxon>
        <taxon>Papaveroideae</taxon>
        <taxon>Macleaya</taxon>
    </lineage>
</organism>
<dbReference type="InParanoid" id="A0A200PMP7"/>
<dbReference type="FunCoup" id="A0A200PMP7">
    <property type="interactions" value="1714"/>
</dbReference>
<reference evidence="2 3" key="1">
    <citation type="journal article" date="2017" name="Mol. Plant">
        <title>The Genome of Medicinal Plant Macleaya cordata Provides New Insights into Benzylisoquinoline Alkaloids Metabolism.</title>
        <authorList>
            <person name="Liu X."/>
            <person name="Liu Y."/>
            <person name="Huang P."/>
            <person name="Ma Y."/>
            <person name="Qing Z."/>
            <person name="Tang Q."/>
            <person name="Cao H."/>
            <person name="Cheng P."/>
            <person name="Zheng Y."/>
            <person name="Yuan Z."/>
            <person name="Zhou Y."/>
            <person name="Liu J."/>
            <person name="Tang Z."/>
            <person name="Zhuo Y."/>
            <person name="Zhang Y."/>
            <person name="Yu L."/>
            <person name="Huang J."/>
            <person name="Yang P."/>
            <person name="Peng Q."/>
            <person name="Zhang J."/>
            <person name="Jiang W."/>
            <person name="Zhang Z."/>
            <person name="Lin K."/>
            <person name="Ro D.K."/>
            <person name="Chen X."/>
            <person name="Xiong X."/>
            <person name="Shang Y."/>
            <person name="Huang S."/>
            <person name="Zeng J."/>
        </authorList>
    </citation>
    <scope>NUCLEOTIDE SEQUENCE [LARGE SCALE GENOMIC DNA]</scope>
    <source>
        <strain evidence="3">cv. BLH2017</strain>
        <tissue evidence="2">Root</tissue>
    </source>
</reference>
<gene>
    <name evidence="2" type="ORF">BVC80_8973g29</name>
</gene>
<protein>
    <submittedName>
        <fullName evidence="2">Uncharacterized protein</fullName>
    </submittedName>
</protein>
<dbReference type="PANTHER" id="PTHR37218">
    <property type="entry name" value="COILED-COIL PROTEIN"/>
    <property type="match status" value="1"/>
</dbReference>
<name>A0A200PMP7_MACCD</name>
<dbReference type="OrthoDB" id="673745at2759"/>
<dbReference type="EMBL" id="MVGT01004437">
    <property type="protein sequence ID" value="OUZ99483.1"/>
    <property type="molecule type" value="Genomic_DNA"/>
</dbReference>
<dbReference type="OMA" id="FPRHEKI"/>
<evidence type="ECO:0000256" key="1">
    <source>
        <dbReference type="SAM" id="MobiDB-lite"/>
    </source>
</evidence>
<comment type="caution">
    <text evidence="2">The sequence shown here is derived from an EMBL/GenBank/DDBJ whole genome shotgun (WGS) entry which is preliminary data.</text>
</comment>
<sequence length="234" mass="26374">MGGKGQRRREKNYRAAHGGGYERLPPPPKPSDIDALPSKLRKLMDFTSPKHTNDPSKPPTTVLIHLQKPNSKDEPGSKTARLKAEGDDEKIITPKHKDIEDESSHMNTDDKKKAKKKRKQVNDLRFDATGQGLGSTGLKRKERKKKYLEAKKHKHKKAKTEESLDFPGHEKIKFGEVVEAPPKLSAVPKAFKTVQDASHERLRLQAVEAYRNRKGWVSRPGIQLPTSITPDPSF</sequence>
<accession>A0A200PMP7</accession>
<dbReference type="PANTHER" id="PTHR37218:SF2">
    <property type="entry name" value="COILED-COIL PROTEIN"/>
    <property type="match status" value="1"/>
</dbReference>